<dbReference type="EMBL" id="CM023476">
    <property type="protein sequence ID" value="KAH7940826.1"/>
    <property type="molecule type" value="Genomic_DNA"/>
</dbReference>
<protein>
    <submittedName>
        <fullName evidence="1">Uncharacterized protein</fullName>
    </submittedName>
</protein>
<proteinExistence type="predicted"/>
<reference evidence="1" key="1">
    <citation type="submission" date="2020-05" db="EMBL/GenBank/DDBJ databases">
        <title>Large-scale comparative analyses of tick genomes elucidate their genetic diversity and vector capacities.</title>
        <authorList>
            <person name="Jia N."/>
            <person name="Wang J."/>
            <person name="Shi W."/>
            <person name="Du L."/>
            <person name="Sun Y."/>
            <person name="Zhan W."/>
            <person name="Jiang J."/>
            <person name="Wang Q."/>
            <person name="Zhang B."/>
            <person name="Ji P."/>
            <person name="Sakyi L.B."/>
            <person name="Cui X."/>
            <person name="Yuan T."/>
            <person name="Jiang B."/>
            <person name="Yang W."/>
            <person name="Lam T.T.-Y."/>
            <person name="Chang Q."/>
            <person name="Ding S."/>
            <person name="Wang X."/>
            <person name="Zhu J."/>
            <person name="Ruan X."/>
            <person name="Zhao L."/>
            <person name="Wei J."/>
            <person name="Que T."/>
            <person name="Du C."/>
            <person name="Cheng J."/>
            <person name="Dai P."/>
            <person name="Han X."/>
            <person name="Huang E."/>
            <person name="Gao Y."/>
            <person name="Liu J."/>
            <person name="Shao H."/>
            <person name="Ye R."/>
            <person name="Li L."/>
            <person name="Wei W."/>
            <person name="Wang X."/>
            <person name="Wang C."/>
            <person name="Yang T."/>
            <person name="Huo Q."/>
            <person name="Li W."/>
            <person name="Guo W."/>
            <person name="Chen H."/>
            <person name="Zhou L."/>
            <person name="Ni X."/>
            <person name="Tian J."/>
            <person name="Zhou Y."/>
            <person name="Sheng Y."/>
            <person name="Liu T."/>
            <person name="Pan Y."/>
            <person name="Xia L."/>
            <person name="Li J."/>
            <person name="Zhao F."/>
            <person name="Cao W."/>
        </authorList>
    </citation>
    <scope>NUCLEOTIDE SEQUENCE</scope>
    <source>
        <strain evidence="1">Dsil-2018</strain>
    </source>
</reference>
<sequence>MPRKKQQEFLPFSRSVVQLSVKHSAQAAARLQDFQRRMELSVLELIEDVETRCNSEHDMLPRLVQLKEAVCLELATSETTVPNLTPQERKAVAGLIKALEPIASATEDLSGQKYATLSSVVPFLYGTQMVLKDCIAAYDDTSEFARNLLKSMRTRFPGQDEQKEYILATCDLRYKNLFSAQTFQETRLVELARTEFQSSPGEASRDYTEASTSPAHKERGSSI</sequence>
<comment type="caution">
    <text evidence="1">The sequence shown here is derived from an EMBL/GenBank/DDBJ whole genome shotgun (WGS) entry which is preliminary data.</text>
</comment>
<gene>
    <name evidence="1" type="ORF">HPB49_006496</name>
</gene>
<evidence type="ECO:0000313" key="2">
    <source>
        <dbReference type="Proteomes" id="UP000821865"/>
    </source>
</evidence>
<keyword evidence="2" id="KW-1185">Reference proteome</keyword>
<dbReference type="Proteomes" id="UP000821865">
    <property type="component" value="Chromosome 7"/>
</dbReference>
<organism evidence="1 2">
    <name type="scientific">Dermacentor silvarum</name>
    <name type="common">Tick</name>
    <dbReference type="NCBI Taxonomy" id="543639"/>
    <lineage>
        <taxon>Eukaryota</taxon>
        <taxon>Metazoa</taxon>
        <taxon>Ecdysozoa</taxon>
        <taxon>Arthropoda</taxon>
        <taxon>Chelicerata</taxon>
        <taxon>Arachnida</taxon>
        <taxon>Acari</taxon>
        <taxon>Parasitiformes</taxon>
        <taxon>Ixodida</taxon>
        <taxon>Ixodoidea</taxon>
        <taxon>Ixodidae</taxon>
        <taxon>Rhipicephalinae</taxon>
        <taxon>Dermacentor</taxon>
    </lineage>
</organism>
<name>A0ACB8CDP9_DERSI</name>
<evidence type="ECO:0000313" key="1">
    <source>
        <dbReference type="EMBL" id="KAH7940826.1"/>
    </source>
</evidence>
<accession>A0ACB8CDP9</accession>